<evidence type="ECO:0000313" key="1">
    <source>
        <dbReference type="EMBL" id="MFC0709004.1"/>
    </source>
</evidence>
<dbReference type="Pfam" id="PF22759">
    <property type="entry name" value="E217_GP41"/>
    <property type="match status" value="1"/>
</dbReference>
<gene>
    <name evidence="1" type="ORF">ACFFGX_05145</name>
</gene>
<name>A0ABV6SJ69_AZOPA</name>
<evidence type="ECO:0000313" key="2">
    <source>
        <dbReference type="Proteomes" id="UP001589891"/>
    </source>
</evidence>
<comment type="caution">
    <text evidence="1">The sequence shown here is derived from an EMBL/GenBank/DDBJ whole genome shotgun (WGS) entry which is preliminary data.</text>
</comment>
<dbReference type="EMBL" id="JBHLSS010000034">
    <property type="protein sequence ID" value="MFC0709004.1"/>
    <property type="molecule type" value="Genomic_DNA"/>
</dbReference>
<proteinExistence type="predicted"/>
<dbReference type="RefSeq" id="WP_376943498.1">
    <property type="nucleotide sequence ID" value="NZ_CP171449.1"/>
</dbReference>
<protein>
    <submittedName>
        <fullName evidence="1">Uncharacterized protein</fullName>
    </submittedName>
</protein>
<reference evidence="1 2" key="1">
    <citation type="submission" date="2024-09" db="EMBL/GenBank/DDBJ databases">
        <authorList>
            <person name="Sun Q."/>
            <person name="Mori K."/>
        </authorList>
    </citation>
    <scope>NUCLEOTIDE SEQUENCE [LARGE SCALE GENOMIC DNA]</scope>
    <source>
        <strain evidence="1 2">NCAIM B.01794</strain>
    </source>
</reference>
<dbReference type="InterPro" id="IPR054496">
    <property type="entry name" value="E217_GP41"/>
</dbReference>
<dbReference type="Proteomes" id="UP001589891">
    <property type="component" value="Unassembled WGS sequence"/>
</dbReference>
<sequence length="272" mass="29512">MALDLRRIRVGVEISGRLQLYEGLRVRAQGTKYASPTKNEATITLTGMSQKTRDYLLTETSPFNANRTPKRVYLEVGRQSGGMFRLYVGDITSAEPSSPPDIDLILRSKTQASAANTVVAKSAPATTRLSDLVRNVAADLGLAPVFEAQDIQIANYQHAGSNLAQVQALQDVGGVSAYVDDGELIVKDANRPLSNRIRILNKDSGMVGLPKATEKGLSVTFLLDPETKIGGALRVQSALNPALDGDYLIKQLKFDVASHDDPFFYTAECTRL</sequence>
<keyword evidence="2" id="KW-1185">Reference proteome</keyword>
<accession>A0ABV6SJ69</accession>
<organism evidence="1 2">
    <name type="scientific">Azorhizophilus paspali</name>
    <name type="common">Azotobacter paspali</name>
    <dbReference type="NCBI Taxonomy" id="69963"/>
    <lineage>
        <taxon>Bacteria</taxon>
        <taxon>Pseudomonadati</taxon>
        <taxon>Pseudomonadota</taxon>
        <taxon>Gammaproteobacteria</taxon>
        <taxon>Pseudomonadales</taxon>
        <taxon>Pseudomonadaceae</taxon>
        <taxon>Azorhizophilus</taxon>
    </lineage>
</organism>